<evidence type="ECO:0000259" key="1">
    <source>
        <dbReference type="PROSITE" id="PS50103"/>
    </source>
</evidence>
<feature type="non-terminal residue" evidence="2">
    <location>
        <position position="93"/>
    </location>
</feature>
<gene>
    <name evidence="2" type="ORF">S01H1_40879</name>
</gene>
<feature type="domain" description="C3H1-type" evidence="1">
    <location>
        <begin position="14"/>
        <end position="43"/>
    </location>
</feature>
<comment type="caution">
    <text evidence="2">The sequence shown here is derived from an EMBL/GenBank/DDBJ whole genome shotgun (WGS) entry which is preliminary data.</text>
</comment>
<dbReference type="InterPro" id="IPR000571">
    <property type="entry name" value="Znf_CCCH"/>
</dbReference>
<dbReference type="GO" id="GO:0046872">
    <property type="term" value="F:metal ion binding"/>
    <property type="evidence" value="ECO:0007669"/>
    <property type="project" value="InterPro"/>
</dbReference>
<dbReference type="SMART" id="SM00356">
    <property type="entry name" value="ZnF_C3H1"/>
    <property type="match status" value="2"/>
</dbReference>
<proteinExistence type="predicted"/>
<organism evidence="2">
    <name type="scientific">marine sediment metagenome</name>
    <dbReference type="NCBI Taxonomy" id="412755"/>
    <lineage>
        <taxon>unclassified sequences</taxon>
        <taxon>metagenomes</taxon>
        <taxon>ecological metagenomes</taxon>
    </lineage>
</organism>
<sequence length="93" mass="10654">MASAAGLSWSDVPKSKKLPCRYFDGKKGSCVHGDKCQYDHVYTKKRNICKFYNGKKDSCMHGNTCKYLHENTQRMQMPPEDIAKLQKDNTTMS</sequence>
<dbReference type="EMBL" id="BARS01025903">
    <property type="protein sequence ID" value="GAG09532.1"/>
    <property type="molecule type" value="Genomic_DNA"/>
</dbReference>
<evidence type="ECO:0000313" key="2">
    <source>
        <dbReference type="EMBL" id="GAG09532.1"/>
    </source>
</evidence>
<dbReference type="AlphaFoldDB" id="X0VE67"/>
<feature type="domain" description="C3H1-type" evidence="1">
    <location>
        <begin position="44"/>
        <end position="72"/>
    </location>
</feature>
<accession>X0VE67</accession>
<dbReference type="Gene3D" id="4.10.1000.10">
    <property type="entry name" value="Zinc finger, CCCH-type"/>
    <property type="match status" value="1"/>
</dbReference>
<reference evidence="2" key="1">
    <citation type="journal article" date="2014" name="Front. Microbiol.">
        <title>High frequency of phylogenetically diverse reductive dehalogenase-homologous genes in deep subseafloor sedimentary metagenomes.</title>
        <authorList>
            <person name="Kawai M."/>
            <person name="Futagami T."/>
            <person name="Toyoda A."/>
            <person name="Takaki Y."/>
            <person name="Nishi S."/>
            <person name="Hori S."/>
            <person name="Arai W."/>
            <person name="Tsubouchi T."/>
            <person name="Morono Y."/>
            <person name="Uchiyama I."/>
            <person name="Ito T."/>
            <person name="Fujiyama A."/>
            <person name="Inagaki F."/>
            <person name="Takami H."/>
        </authorList>
    </citation>
    <scope>NUCLEOTIDE SEQUENCE</scope>
    <source>
        <strain evidence="2">Expedition CK06-06</strain>
    </source>
</reference>
<name>X0VE67_9ZZZZ</name>
<dbReference type="PROSITE" id="PS50103">
    <property type="entry name" value="ZF_C3H1"/>
    <property type="match status" value="2"/>
</dbReference>
<protein>
    <recommendedName>
        <fullName evidence="1">C3H1-type domain-containing protein</fullName>
    </recommendedName>
</protein>